<evidence type="ECO:0000313" key="2">
    <source>
        <dbReference type="Proteomes" id="UP000242715"/>
    </source>
</evidence>
<sequence length="88" mass="10073">MRSRSKTNKYKLCCHGLMYFEQWWLLLNLYAQRMAKTPCVAAKKTRCARITRNLCVVMAKTLCPVATETPPSVEPVKDHHTVGSLSFL</sequence>
<accession>A0A2Z6NY21</accession>
<reference evidence="2" key="1">
    <citation type="journal article" date="2017" name="Front. Plant Sci.">
        <title>Climate Clever Clovers: New Paradigm to Reduce the Environmental Footprint of Ruminants by Breeding Low Methanogenic Forages Utilizing Haplotype Variation.</title>
        <authorList>
            <person name="Kaur P."/>
            <person name="Appels R."/>
            <person name="Bayer P.E."/>
            <person name="Keeble-Gagnere G."/>
            <person name="Wang J."/>
            <person name="Hirakawa H."/>
            <person name="Shirasawa K."/>
            <person name="Vercoe P."/>
            <person name="Stefanova K."/>
            <person name="Durmic Z."/>
            <person name="Nichols P."/>
            <person name="Revell C."/>
            <person name="Isobe S.N."/>
            <person name="Edwards D."/>
            <person name="Erskine W."/>
        </authorList>
    </citation>
    <scope>NUCLEOTIDE SEQUENCE [LARGE SCALE GENOMIC DNA]</scope>
    <source>
        <strain evidence="2">cv. Daliak</strain>
    </source>
</reference>
<organism evidence="1 2">
    <name type="scientific">Trifolium subterraneum</name>
    <name type="common">Subterranean clover</name>
    <dbReference type="NCBI Taxonomy" id="3900"/>
    <lineage>
        <taxon>Eukaryota</taxon>
        <taxon>Viridiplantae</taxon>
        <taxon>Streptophyta</taxon>
        <taxon>Embryophyta</taxon>
        <taxon>Tracheophyta</taxon>
        <taxon>Spermatophyta</taxon>
        <taxon>Magnoliopsida</taxon>
        <taxon>eudicotyledons</taxon>
        <taxon>Gunneridae</taxon>
        <taxon>Pentapetalae</taxon>
        <taxon>rosids</taxon>
        <taxon>fabids</taxon>
        <taxon>Fabales</taxon>
        <taxon>Fabaceae</taxon>
        <taxon>Papilionoideae</taxon>
        <taxon>50 kb inversion clade</taxon>
        <taxon>NPAAA clade</taxon>
        <taxon>Hologalegina</taxon>
        <taxon>IRL clade</taxon>
        <taxon>Trifolieae</taxon>
        <taxon>Trifolium</taxon>
    </lineage>
</organism>
<gene>
    <name evidence="1" type="ORF">TSUD_187520</name>
</gene>
<name>A0A2Z6NY21_TRISU</name>
<protein>
    <submittedName>
        <fullName evidence="1">Uncharacterized protein</fullName>
    </submittedName>
</protein>
<dbReference type="AlphaFoldDB" id="A0A2Z6NY21"/>
<dbReference type="EMBL" id="DF974406">
    <property type="protein sequence ID" value="GAU48316.1"/>
    <property type="molecule type" value="Genomic_DNA"/>
</dbReference>
<keyword evidence="2" id="KW-1185">Reference proteome</keyword>
<evidence type="ECO:0000313" key="1">
    <source>
        <dbReference type="EMBL" id="GAU48316.1"/>
    </source>
</evidence>
<dbReference type="Proteomes" id="UP000242715">
    <property type="component" value="Unassembled WGS sequence"/>
</dbReference>
<proteinExistence type="predicted"/>